<protein>
    <submittedName>
        <fullName evidence="1">Uncharacterized protein</fullName>
    </submittedName>
</protein>
<organism evidence="1 2">
    <name type="scientific">Botryotinia narcissicola</name>
    <dbReference type="NCBI Taxonomy" id="278944"/>
    <lineage>
        <taxon>Eukaryota</taxon>
        <taxon>Fungi</taxon>
        <taxon>Dikarya</taxon>
        <taxon>Ascomycota</taxon>
        <taxon>Pezizomycotina</taxon>
        <taxon>Leotiomycetes</taxon>
        <taxon>Helotiales</taxon>
        <taxon>Sclerotiniaceae</taxon>
        <taxon>Botryotinia</taxon>
    </lineage>
</organism>
<comment type="caution">
    <text evidence="1">The sequence shown here is derived from an EMBL/GenBank/DDBJ whole genome shotgun (WGS) entry which is preliminary data.</text>
</comment>
<sequence>MCEIEGSREIDVQGKKVEVKVHPIAGVARFFGWRRGGQSRAVEIGYELLRIWRQSIGTEPDHAKSRENVREPTGIVNLAGLKPCVRE</sequence>
<accession>A0A4Z1J744</accession>
<keyword evidence="2" id="KW-1185">Reference proteome</keyword>
<dbReference type="OrthoDB" id="10560986at2759"/>
<dbReference type="AlphaFoldDB" id="A0A4Z1J744"/>
<gene>
    <name evidence="1" type="ORF">BOTNAR_0043g00140</name>
</gene>
<dbReference type="Proteomes" id="UP000297452">
    <property type="component" value="Unassembled WGS sequence"/>
</dbReference>
<evidence type="ECO:0000313" key="1">
    <source>
        <dbReference type="EMBL" id="TGO67382.1"/>
    </source>
</evidence>
<evidence type="ECO:0000313" key="2">
    <source>
        <dbReference type="Proteomes" id="UP000297452"/>
    </source>
</evidence>
<reference evidence="1 2" key="1">
    <citation type="submission" date="2017-12" db="EMBL/GenBank/DDBJ databases">
        <title>Comparative genomics of Botrytis spp.</title>
        <authorList>
            <person name="Valero-Jimenez C.A."/>
            <person name="Tapia P."/>
            <person name="Veloso J."/>
            <person name="Silva-Moreno E."/>
            <person name="Staats M."/>
            <person name="Valdes J.H."/>
            <person name="Van Kan J.A.L."/>
        </authorList>
    </citation>
    <scope>NUCLEOTIDE SEQUENCE [LARGE SCALE GENOMIC DNA]</scope>
    <source>
        <strain evidence="1 2">MUCL2120</strain>
    </source>
</reference>
<name>A0A4Z1J744_9HELO</name>
<proteinExistence type="predicted"/>
<dbReference type="EMBL" id="PQXJ01000043">
    <property type="protein sequence ID" value="TGO67382.1"/>
    <property type="molecule type" value="Genomic_DNA"/>
</dbReference>